<name>A0A560GQA5_9PROT</name>
<keyword evidence="3" id="KW-1133">Transmembrane helix</keyword>
<dbReference type="Proteomes" id="UP000315751">
    <property type="component" value="Unassembled WGS sequence"/>
</dbReference>
<comment type="caution">
    <text evidence="4">The sequence shown here is derived from an EMBL/GenBank/DDBJ whole genome shotgun (WGS) entry which is preliminary data.</text>
</comment>
<feature type="transmembrane region" description="Helical" evidence="3">
    <location>
        <begin position="15"/>
        <end position="39"/>
    </location>
</feature>
<dbReference type="RefSeq" id="WP_246130854.1">
    <property type="nucleotide sequence ID" value="NZ_VITR01000019.1"/>
</dbReference>
<protein>
    <submittedName>
        <fullName evidence="4">Trehalose 6-phosphate synthase</fullName>
    </submittedName>
</protein>
<evidence type="ECO:0000256" key="1">
    <source>
        <dbReference type="ARBA" id="ARBA00008799"/>
    </source>
</evidence>
<dbReference type="CDD" id="cd03788">
    <property type="entry name" value="GT20_TPS"/>
    <property type="match status" value="1"/>
</dbReference>
<keyword evidence="3" id="KW-0812">Transmembrane</keyword>
<gene>
    <name evidence="4" type="ORF">FBZ90_11919</name>
</gene>
<dbReference type="SUPFAM" id="SSF53756">
    <property type="entry name" value="UDP-Glycosyltransferase/glycogen phosphorylase"/>
    <property type="match status" value="1"/>
</dbReference>
<feature type="region of interest" description="Disordered" evidence="2">
    <location>
        <begin position="60"/>
        <end position="86"/>
    </location>
</feature>
<sequence>MMDIDPGALFSQDSATVYLVGASLFLSAAALAVSCAVLLRWGRGRSAAVDDATISLREDLSRGDGRGRTGHSPITSTPIASGPIASGPVAHARDAHAAAQRALRSTRSEGVATDRLGTWTPDTLRHLLKTELTGAQVIVVSNREPFIHDLEEDGAVKLRAPAGGLVAALDPVMRACSGTWIAHGSGSADHLMVDADDRIAVPPDNPSYTLRRVWLNEHEEKHYYYGFSNDGLWPLCHVAFTRPSFNAEDWEVYEAVNRRFADVVVEEARDERPVVLIQDYHFALLPRMIRERLPDAVIITFWHIPWPNAEIFGICPWRERILDGLLGSSVVGFHTQYYCNNFIETVDRFLESRIERDSAAITCGGLTTHVHAHPISIEWPPASLARQPAVASCRRDIFERFNLPPQAKLCVGVERFDYTKGIIDRFRAVEELFKRHPEWIGRLVVLQVAAPSRTALPAYQQCQRECLDFVDELNARYGHDGYQPVHLLNESYGKDEVYGLLRAADLCMVTSLHDGMNLVAKEFVAAREDEQGVLLLSSFAGAAKELPESIIINPYDTCGTADALLRGLTMSPEEQRERMRRMRETVRENNICRWAGNMLLDGARLRKRHHTAHVTARLARQHSARGALGRTPLGRNVVRLVSMGTSMGKGKSVEPNHF</sequence>
<evidence type="ECO:0000256" key="3">
    <source>
        <dbReference type="SAM" id="Phobius"/>
    </source>
</evidence>
<evidence type="ECO:0000313" key="5">
    <source>
        <dbReference type="Proteomes" id="UP000315751"/>
    </source>
</evidence>
<dbReference type="GO" id="GO:0004805">
    <property type="term" value="F:trehalose-phosphatase activity"/>
    <property type="evidence" value="ECO:0007669"/>
    <property type="project" value="TreeGrafter"/>
</dbReference>
<dbReference type="GO" id="GO:0003825">
    <property type="term" value="F:alpha,alpha-trehalose-phosphate synthase (UDP-forming) activity"/>
    <property type="evidence" value="ECO:0007669"/>
    <property type="project" value="TreeGrafter"/>
</dbReference>
<evidence type="ECO:0000256" key="2">
    <source>
        <dbReference type="SAM" id="MobiDB-lite"/>
    </source>
</evidence>
<dbReference type="Pfam" id="PF00982">
    <property type="entry name" value="Glyco_transf_20"/>
    <property type="match status" value="1"/>
</dbReference>
<accession>A0A560GQA5</accession>
<keyword evidence="3" id="KW-0472">Membrane</keyword>
<dbReference type="InterPro" id="IPR001830">
    <property type="entry name" value="Glyco_trans_20"/>
</dbReference>
<dbReference type="PANTHER" id="PTHR10788:SF106">
    <property type="entry name" value="BCDNA.GH08860"/>
    <property type="match status" value="1"/>
</dbReference>
<dbReference type="GO" id="GO:0005992">
    <property type="term" value="P:trehalose biosynthetic process"/>
    <property type="evidence" value="ECO:0007669"/>
    <property type="project" value="InterPro"/>
</dbReference>
<comment type="similarity">
    <text evidence="1">Belongs to the glycosyltransferase 20 family.</text>
</comment>
<organism evidence="4 5">
    <name type="scientific">Nitrospirillum amazonense</name>
    <dbReference type="NCBI Taxonomy" id="28077"/>
    <lineage>
        <taxon>Bacteria</taxon>
        <taxon>Pseudomonadati</taxon>
        <taxon>Pseudomonadota</taxon>
        <taxon>Alphaproteobacteria</taxon>
        <taxon>Rhodospirillales</taxon>
        <taxon>Azospirillaceae</taxon>
        <taxon>Nitrospirillum</taxon>
    </lineage>
</organism>
<reference evidence="4 5" key="1">
    <citation type="submission" date="2019-06" db="EMBL/GenBank/DDBJ databases">
        <title>Genomic Encyclopedia of Type Strains, Phase IV (KMG-V): Genome sequencing to study the core and pangenomes of soil and plant-associated prokaryotes.</title>
        <authorList>
            <person name="Whitman W."/>
        </authorList>
    </citation>
    <scope>NUCLEOTIDE SEQUENCE [LARGE SCALE GENOMIC DNA]</scope>
    <source>
        <strain evidence="4 5">BR 11622</strain>
    </source>
</reference>
<keyword evidence="5" id="KW-1185">Reference proteome</keyword>
<dbReference type="GO" id="GO:0005829">
    <property type="term" value="C:cytosol"/>
    <property type="evidence" value="ECO:0007669"/>
    <property type="project" value="TreeGrafter"/>
</dbReference>
<evidence type="ECO:0000313" key="4">
    <source>
        <dbReference type="EMBL" id="TWB35734.1"/>
    </source>
</evidence>
<dbReference type="PANTHER" id="PTHR10788">
    <property type="entry name" value="TREHALOSE-6-PHOSPHATE SYNTHASE"/>
    <property type="match status" value="1"/>
</dbReference>
<proteinExistence type="inferred from homology"/>
<dbReference type="AlphaFoldDB" id="A0A560GQA5"/>
<dbReference type="Gene3D" id="3.40.50.2000">
    <property type="entry name" value="Glycogen Phosphorylase B"/>
    <property type="match status" value="2"/>
</dbReference>
<dbReference type="EMBL" id="VITR01000019">
    <property type="protein sequence ID" value="TWB35734.1"/>
    <property type="molecule type" value="Genomic_DNA"/>
</dbReference>